<evidence type="ECO:0000256" key="3">
    <source>
        <dbReference type="ARBA" id="ARBA00022475"/>
    </source>
</evidence>
<dbReference type="Pfam" id="PF00358">
    <property type="entry name" value="PTS_EIIA_1"/>
    <property type="match status" value="1"/>
</dbReference>
<comment type="caution">
    <text evidence="16">The sequence shown here is derived from an EMBL/GenBank/DDBJ whole genome shotgun (WGS) entry which is preliminary data.</text>
</comment>
<dbReference type="PANTHER" id="PTHR30009:SF20">
    <property type="entry name" value="PTS SYSTEM GLUCOSE-SPECIFIC EIICB COMPONENT-RELATED"/>
    <property type="match status" value="1"/>
</dbReference>
<organism evidence="16 17">
    <name type="scientific">Paenibacillus thiaminolyticus</name>
    <name type="common">Bacillus thiaminolyticus</name>
    <dbReference type="NCBI Taxonomy" id="49283"/>
    <lineage>
        <taxon>Bacteria</taxon>
        <taxon>Bacillati</taxon>
        <taxon>Bacillota</taxon>
        <taxon>Bacilli</taxon>
        <taxon>Bacillales</taxon>
        <taxon>Paenibacillaceae</taxon>
        <taxon>Paenibacillus</taxon>
    </lineage>
</organism>
<keyword evidence="10 12" id="KW-0472">Membrane</keyword>
<dbReference type="SUPFAM" id="SSF51261">
    <property type="entry name" value="Duplicated hybrid motif"/>
    <property type="match status" value="1"/>
</dbReference>
<proteinExistence type="predicted"/>
<dbReference type="AlphaFoldDB" id="A0A3A3GPE9"/>
<dbReference type="Gene3D" id="3.30.1360.60">
    <property type="entry name" value="Glucose permease domain IIB"/>
    <property type="match status" value="1"/>
</dbReference>
<dbReference type="PROSITE" id="PS01035">
    <property type="entry name" value="PTS_EIIB_TYPE_1_CYS"/>
    <property type="match status" value="1"/>
</dbReference>
<dbReference type="CDD" id="cd00212">
    <property type="entry name" value="PTS_IIB_glc"/>
    <property type="match status" value="1"/>
</dbReference>
<dbReference type="NCBIfam" id="TIGR00826">
    <property type="entry name" value="EIIB_glc"/>
    <property type="match status" value="1"/>
</dbReference>
<dbReference type="Pfam" id="PF02378">
    <property type="entry name" value="PTS_EIIC"/>
    <property type="match status" value="1"/>
</dbReference>
<feature type="domain" description="PTS EIIC type-1" evidence="15">
    <location>
        <begin position="3"/>
        <end position="375"/>
    </location>
</feature>
<keyword evidence="8" id="KW-0418">Kinase</keyword>
<keyword evidence="5" id="KW-0808">Transferase</keyword>
<protein>
    <submittedName>
        <fullName evidence="16">PTS glucose transporter subunit IIA</fullName>
    </submittedName>
</protein>
<dbReference type="SUPFAM" id="SSF55604">
    <property type="entry name" value="Glucose permease domain IIB"/>
    <property type="match status" value="1"/>
</dbReference>
<evidence type="ECO:0000259" key="14">
    <source>
        <dbReference type="PROSITE" id="PS51098"/>
    </source>
</evidence>
<evidence type="ECO:0000256" key="4">
    <source>
        <dbReference type="ARBA" id="ARBA00022597"/>
    </source>
</evidence>
<dbReference type="GO" id="GO:0009401">
    <property type="term" value="P:phosphoenolpyruvate-dependent sugar phosphotransferase system"/>
    <property type="evidence" value="ECO:0007669"/>
    <property type="project" value="UniProtKB-KW"/>
</dbReference>
<feature type="transmembrane region" description="Helical" evidence="12">
    <location>
        <begin position="139"/>
        <end position="161"/>
    </location>
</feature>
<feature type="transmembrane region" description="Helical" evidence="12">
    <location>
        <begin position="232"/>
        <end position="256"/>
    </location>
</feature>
<feature type="transmembrane region" description="Helical" evidence="12">
    <location>
        <begin position="289"/>
        <end position="312"/>
    </location>
</feature>
<dbReference type="InterPro" id="IPR018113">
    <property type="entry name" value="PTrfase_EIIB_Cys"/>
</dbReference>
<keyword evidence="7 12" id="KW-0812">Transmembrane</keyword>
<dbReference type="InterPro" id="IPR050429">
    <property type="entry name" value="PTS_Glucose_EIICBA"/>
</dbReference>
<dbReference type="NCBIfam" id="TIGR00830">
    <property type="entry name" value="PTBA"/>
    <property type="match status" value="1"/>
</dbReference>
<evidence type="ECO:0000256" key="6">
    <source>
        <dbReference type="ARBA" id="ARBA00022683"/>
    </source>
</evidence>
<name>A0A3A3GPE9_PANTH</name>
<gene>
    <name evidence="16" type="ORF">DQX05_03805</name>
</gene>
<dbReference type="PROSITE" id="PS51103">
    <property type="entry name" value="PTS_EIIC_TYPE_1"/>
    <property type="match status" value="1"/>
</dbReference>
<sequence length="629" mass="68704">MSLNQLGILQQLSRALMQPLIALPAAALALAFGHLLAGAGLENTAALFELTGRTIFYVLPYIFAVGVALGLANNAGVAALSALLGIFIFHQLLNQWSGSAFEPTVLNGIIFGILAGLVHQRFKDVRFPEYLQFFGGQRFAVLLTTLCSIALSWVMIMLAPFMQQGIQFLGKEILAMGGFGVFLYGVLHRVLVAFGMHHLLNNLYWFQVGTFTDAEGMTFSGDLPRFFAGDPAAGVFMAGLYPIMMFALPAVALAIVHESREDLRPKVRKTYMTAALVSLLTGITEPIEFAFLFAAPYLFIVHALLSGAAMWITAELGVRHGFSFSAGAIDYIVNFHQSKGALWIIPIGIAFALIYYVVFRFAIQKFQIPTPGRVEGSLLDDMASDLLHRVPLLIQALGGKDNIADIQACITRLRLRVNNDKLVDRHTLRKLGAAGVIRLGGGHLQVVFGTYSELIKDEMVKRLQRNSKQVWFVAPVQGKMIPIEEVPDRIFAQKLVGQGVAFLPDKGELVSPVHGRVRHVYPTMHALGIETPEGLEVLLHIGIETSSLNGAGFQAVVQEGDEVRPGQLMIKFDYNEVKKRCASLATPMVITNWDAVASWSFAPFAAVKRGQTSVMSVVLTEHANGGGRR</sequence>
<dbReference type="GO" id="GO:0005886">
    <property type="term" value="C:plasma membrane"/>
    <property type="evidence" value="ECO:0007669"/>
    <property type="project" value="UniProtKB-SubCell"/>
</dbReference>
<dbReference type="OrthoDB" id="9764327at2"/>
<evidence type="ECO:0000256" key="9">
    <source>
        <dbReference type="ARBA" id="ARBA00022989"/>
    </source>
</evidence>
<keyword evidence="3" id="KW-1003">Cell membrane</keyword>
<evidence type="ECO:0000313" key="16">
    <source>
        <dbReference type="EMBL" id="RJG26031.1"/>
    </source>
</evidence>
<feature type="transmembrane region" description="Helical" evidence="12">
    <location>
        <begin position="61"/>
        <end position="88"/>
    </location>
</feature>
<evidence type="ECO:0000256" key="2">
    <source>
        <dbReference type="ARBA" id="ARBA00022448"/>
    </source>
</evidence>
<evidence type="ECO:0000256" key="11">
    <source>
        <dbReference type="PROSITE-ProRule" id="PRU00421"/>
    </source>
</evidence>
<dbReference type="PANTHER" id="PTHR30009">
    <property type="entry name" value="CYTOCHROME C-TYPE SYNTHESIS PROTEIN AND PTS TRANSMEMBRANE COMPONENT"/>
    <property type="match status" value="1"/>
</dbReference>
<dbReference type="GO" id="GO:0016301">
    <property type="term" value="F:kinase activity"/>
    <property type="evidence" value="ECO:0007669"/>
    <property type="project" value="UniProtKB-KW"/>
</dbReference>
<feature type="domain" description="PTS EIIB type-1" evidence="14">
    <location>
        <begin position="387"/>
        <end position="469"/>
    </location>
</feature>
<dbReference type="PROSITE" id="PS51098">
    <property type="entry name" value="PTS_EIIB_TYPE_1"/>
    <property type="match status" value="1"/>
</dbReference>
<dbReference type="GO" id="GO:0008982">
    <property type="term" value="F:protein-N(PI)-phosphohistidine-sugar phosphotransferase activity"/>
    <property type="evidence" value="ECO:0007669"/>
    <property type="project" value="InterPro"/>
</dbReference>
<dbReference type="InterPro" id="IPR001127">
    <property type="entry name" value="PTS_EIIA_1_perm"/>
</dbReference>
<evidence type="ECO:0000259" key="13">
    <source>
        <dbReference type="PROSITE" id="PS51093"/>
    </source>
</evidence>
<keyword evidence="4 16" id="KW-0762">Sugar transport</keyword>
<dbReference type="EMBL" id="QYZD01000002">
    <property type="protein sequence ID" value="RJG26031.1"/>
    <property type="molecule type" value="Genomic_DNA"/>
</dbReference>
<dbReference type="InterPro" id="IPR036878">
    <property type="entry name" value="Glu_permease_IIB"/>
</dbReference>
<keyword evidence="9 12" id="KW-1133">Transmembrane helix</keyword>
<evidence type="ECO:0000256" key="5">
    <source>
        <dbReference type="ARBA" id="ARBA00022679"/>
    </source>
</evidence>
<dbReference type="PROSITE" id="PS51093">
    <property type="entry name" value="PTS_EIIA_TYPE_1"/>
    <property type="match status" value="1"/>
</dbReference>
<reference evidence="16 17" key="1">
    <citation type="submission" date="2018-09" db="EMBL/GenBank/DDBJ databases">
        <title>Paenibacillus SK2017-BO5.</title>
        <authorList>
            <person name="Piskunova J.V."/>
            <person name="Dubiley S.A."/>
            <person name="Severinov K.V."/>
        </authorList>
    </citation>
    <scope>NUCLEOTIDE SEQUENCE [LARGE SCALE GENOMIC DNA]</scope>
    <source>
        <strain evidence="16 17">BO5</strain>
    </source>
</reference>
<keyword evidence="2" id="KW-0813">Transport</keyword>
<dbReference type="FunFam" id="2.70.70.10:FF:000001">
    <property type="entry name" value="PTS system glucose-specific IIA component"/>
    <property type="match status" value="1"/>
</dbReference>
<dbReference type="InterPro" id="IPR001996">
    <property type="entry name" value="PTS_IIB_1"/>
</dbReference>
<comment type="subcellular location">
    <subcellularLocation>
        <location evidence="1">Cell membrane</location>
        <topology evidence="1">Multi-pass membrane protein</topology>
    </subcellularLocation>
</comment>
<dbReference type="RefSeq" id="WP_119791017.1">
    <property type="nucleotide sequence ID" value="NZ_QYZD01000002.1"/>
</dbReference>
<feature type="active site" description="Phosphocysteine intermediate; for EIIB activity" evidence="11">
    <location>
        <position position="409"/>
    </location>
</feature>
<accession>A0A3A3GPE9</accession>
<evidence type="ECO:0000256" key="7">
    <source>
        <dbReference type="ARBA" id="ARBA00022692"/>
    </source>
</evidence>
<keyword evidence="6" id="KW-0598">Phosphotransferase system</keyword>
<dbReference type="InterPro" id="IPR013013">
    <property type="entry name" value="PTS_EIIC_1"/>
</dbReference>
<evidence type="ECO:0000256" key="12">
    <source>
        <dbReference type="SAM" id="Phobius"/>
    </source>
</evidence>
<evidence type="ECO:0000313" key="17">
    <source>
        <dbReference type="Proteomes" id="UP000266177"/>
    </source>
</evidence>
<dbReference type="InterPro" id="IPR011055">
    <property type="entry name" value="Dup_hybrid_motif"/>
</dbReference>
<dbReference type="Proteomes" id="UP000266177">
    <property type="component" value="Unassembled WGS sequence"/>
</dbReference>
<evidence type="ECO:0000259" key="15">
    <source>
        <dbReference type="PROSITE" id="PS51103"/>
    </source>
</evidence>
<evidence type="ECO:0000256" key="8">
    <source>
        <dbReference type="ARBA" id="ARBA00022777"/>
    </source>
</evidence>
<feature type="transmembrane region" description="Helical" evidence="12">
    <location>
        <begin position="173"/>
        <end position="196"/>
    </location>
</feature>
<dbReference type="Pfam" id="PF00367">
    <property type="entry name" value="PTS_EIIB"/>
    <property type="match status" value="1"/>
</dbReference>
<evidence type="ECO:0000256" key="10">
    <source>
        <dbReference type="ARBA" id="ARBA00023136"/>
    </source>
</evidence>
<evidence type="ECO:0000256" key="1">
    <source>
        <dbReference type="ARBA" id="ARBA00004651"/>
    </source>
</evidence>
<dbReference type="GO" id="GO:0090563">
    <property type="term" value="F:protein-phosphocysteine-sugar phosphotransferase activity"/>
    <property type="evidence" value="ECO:0007669"/>
    <property type="project" value="TreeGrafter"/>
</dbReference>
<feature type="transmembrane region" description="Helical" evidence="12">
    <location>
        <begin position="341"/>
        <end position="363"/>
    </location>
</feature>
<dbReference type="InterPro" id="IPR003352">
    <property type="entry name" value="PTS_EIIC"/>
</dbReference>
<feature type="domain" description="PTS EIIA type-1" evidence="13">
    <location>
        <begin position="488"/>
        <end position="592"/>
    </location>
</feature>
<feature type="transmembrane region" description="Helical" evidence="12">
    <location>
        <begin position="20"/>
        <end position="41"/>
    </location>
</feature>
<dbReference type="Gene3D" id="2.70.70.10">
    <property type="entry name" value="Glucose Permease (Domain IIA)"/>
    <property type="match status" value="1"/>
</dbReference>
<feature type="transmembrane region" description="Helical" evidence="12">
    <location>
        <begin position="100"/>
        <end position="119"/>
    </location>
</feature>